<dbReference type="Pfam" id="PF00028">
    <property type="entry name" value="Cadherin"/>
    <property type="match status" value="1"/>
</dbReference>
<dbReference type="InterPro" id="IPR015919">
    <property type="entry name" value="Cadherin-like_sf"/>
</dbReference>
<evidence type="ECO:0000256" key="6">
    <source>
        <dbReference type="ARBA" id="ARBA00023136"/>
    </source>
</evidence>
<sequence length="158" mass="17010">SISFHIWLLILNIPHLPSSPVEYSTEISESASIGSFVGMVTAYSLSSVVYEIKDGNIGDVFAINPNSGVIVSQKALDFETLPVYTLTVQGTNMAGLSTNATVLIHLRDENDNIPIFMQSEYTGLISESASVNSVVLTDKNVPLVIRATDADKESNAFV</sequence>
<name>A0A8C9FPQ9_PAVCR</name>
<comment type="subcellular location">
    <subcellularLocation>
        <location evidence="1">Membrane</location>
    </subcellularLocation>
</comment>
<dbReference type="InterPro" id="IPR002126">
    <property type="entry name" value="Cadherin-like_dom"/>
</dbReference>
<dbReference type="SMART" id="SM00112">
    <property type="entry name" value="CA"/>
    <property type="match status" value="1"/>
</dbReference>
<dbReference type="GO" id="GO:0005509">
    <property type="term" value="F:calcium ion binding"/>
    <property type="evidence" value="ECO:0007669"/>
    <property type="project" value="UniProtKB-UniRule"/>
</dbReference>
<evidence type="ECO:0000256" key="4">
    <source>
        <dbReference type="ARBA" id="ARBA00022837"/>
    </source>
</evidence>
<organism evidence="10 11">
    <name type="scientific">Pavo cristatus</name>
    <name type="common">Indian peafowl</name>
    <name type="synonym">Blue peafowl</name>
    <dbReference type="NCBI Taxonomy" id="9049"/>
    <lineage>
        <taxon>Eukaryota</taxon>
        <taxon>Metazoa</taxon>
        <taxon>Chordata</taxon>
        <taxon>Craniata</taxon>
        <taxon>Vertebrata</taxon>
        <taxon>Euteleostomi</taxon>
        <taxon>Archelosauria</taxon>
        <taxon>Archosauria</taxon>
        <taxon>Dinosauria</taxon>
        <taxon>Saurischia</taxon>
        <taxon>Theropoda</taxon>
        <taxon>Coelurosauria</taxon>
        <taxon>Aves</taxon>
        <taxon>Neognathae</taxon>
        <taxon>Galloanserae</taxon>
        <taxon>Galliformes</taxon>
        <taxon>Phasianidae</taxon>
        <taxon>Phasianinae</taxon>
        <taxon>Pavo</taxon>
    </lineage>
</organism>
<keyword evidence="6" id="KW-0472">Membrane</keyword>
<evidence type="ECO:0000256" key="1">
    <source>
        <dbReference type="ARBA" id="ARBA00004370"/>
    </source>
</evidence>
<evidence type="ECO:0000256" key="2">
    <source>
        <dbReference type="ARBA" id="ARBA00022692"/>
    </source>
</evidence>
<dbReference type="PANTHER" id="PTHR24026">
    <property type="entry name" value="FAT ATYPICAL CADHERIN-RELATED"/>
    <property type="match status" value="1"/>
</dbReference>
<proteinExistence type="predicted"/>
<dbReference type="AlphaFoldDB" id="A0A8C9FPQ9"/>
<dbReference type="PROSITE" id="PS50268">
    <property type="entry name" value="CADHERIN_2"/>
    <property type="match status" value="1"/>
</dbReference>
<dbReference type="InterPro" id="IPR020894">
    <property type="entry name" value="Cadherin_CS"/>
</dbReference>
<accession>A0A8C9FPQ9</accession>
<dbReference type="GO" id="GO:0005886">
    <property type="term" value="C:plasma membrane"/>
    <property type="evidence" value="ECO:0007669"/>
    <property type="project" value="InterPro"/>
</dbReference>
<dbReference type="Proteomes" id="UP000694428">
    <property type="component" value="Unplaced"/>
</dbReference>
<keyword evidence="5" id="KW-1133">Transmembrane helix</keyword>
<evidence type="ECO:0000313" key="10">
    <source>
        <dbReference type="Ensembl" id="ENSPSTP00000019219.1"/>
    </source>
</evidence>
<reference evidence="10" key="1">
    <citation type="submission" date="2025-08" db="UniProtKB">
        <authorList>
            <consortium name="Ensembl"/>
        </authorList>
    </citation>
    <scope>IDENTIFICATION</scope>
</reference>
<dbReference type="SUPFAM" id="SSF49313">
    <property type="entry name" value="Cadherin-like"/>
    <property type="match status" value="2"/>
</dbReference>
<dbReference type="PANTHER" id="PTHR24026:SF42">
    <property type="entry name" value="PROTOCADHERIN FAT 1"/>
    <property type="match status" value="1"/>
</dbReference>
<keyword evidence="8" id="KW-0732">Signal</keyword>
<keyword evidence="11" id="KW-1185">Reference proteome</keyword>
<dbReference type="GO" id="GO:0007156">
    <property type="term" value="P:homophilic cell adhesion via plasma membrane adhesion molecules"/>
    <property type="evidence" value="ECO:0007669"/>
    <property type="project" value="InterPro"/>
</dbReference>
<keyword evidence="4 7" id="KW-0106">Calcium</keyword>
<dbReference type="FunFam" id="2.60.40.60:FF:000051">
    <property type="entry name" value="FAT atypical cadherin 1"/>
    <property type="match status" value="1"/>
</dbReference>
<evidence type="ECO:0000256" key="8">
    <source>
        <dbReference type="SAM" id="SignalP"/>
    </source>
</evidence>
<dbReference type="Ensembl" id="ENSPSTT00000020136.1">
    <property type="protein sequence ID" value="ENSPSTP00000019219.1"/>
    <property type="gene ID" value="ENSPSTG00000013863.1"/>
</dbReference>
<evidence type="ECO:0000313" key="11">
    <source>
        <dbReference type="Proteomes" id="UP000694428"/>
    </source>
</evidence>
<feature type="chain" id="PRO_5034297489" description="Cadherin domain-containing protein" evidence="8">
    <location>
        <begin position="19"/>
        <end position="158"/>
    </location>
</feature>
<keyword evidence="3" id="KW-0677">Repeat</keyword>
<dbReference type="PROSITE" id="PS00232">
    <property type="entry name" value="CADHERIN_1"/>
    <property type="match status" value="1"/>
</dbReference>
<dbReference type="CDD" id="cd11304">
    <property type="entry name" value="Cadherin_repeat"/>
    <property type="match status" value="1"/>
</dbReference>
<protein>
    <recommendedName>
        <fullName evidence="9">Cadherin domain-containing protein</fullName>
    </recommendedName>
</protein>
<dbReference type="Gene3D" id="2.60.40.60">
    <property type="entry name" value="Cadherins"/>
    <property type="match status" value="2"/>
</dbReference>
<evidence type="ECO:0000256" key="3">
    <source>
        <dbReference type="ARBA" id="ARBA00022737"/>
    </source>
</evidence>
<evidence type="ECO:0000256" key="5">
    <source>
        <dbReference type="ARBA" id="ARBA00022989"/>
    </source>
</evidence>
<feature type="domain" description="Cadherin" evidence="9">
    <location>
        <begin position="19"/>
        <end position="116"/>
    </location>
</feature>
<evidence type="ECO:0000259" key="9">
    <source>
        <dbReference type="PROSITE" id="PS50268"/>
    </source>
</evidence>
<reference evidence="10" key="2">
    <citation type="submission" date="2025-09" db="UniProtKB">
        <authorList>
            <consortium name="Ensembl"/>
        </authorList>
    </citation>
    <scope>IDENTIFICATION</scope>
</reference>
<dbReference type="PRINTS" id="PR00205">
    <property type="entry name" value="CADHERIN"/>
</dbReference>
<evidence type="ECO:0000256" key="7">
    <source>
        <dbReference type="PROSITE-ProRule" id="PRU00043"/>
    </source>
</evidence>
<feature type="signal peptide" evidence="8">
    <location>
        <begin position="1"/>
        <end position="18"/>
    </location>
</feature>
<keyword evidence="2" id="KW-0812">Transmembrane</keyword>